<reference evidence="5 6" key="1">
    <citation type="submission" date="2017-12" db="EMBL/GenBank/DDBJ databases">
        <title>Sequencing, de novo assembly and annotation of complete genome of a new Thraustochytrid species, strain FCC1311.</title>
        <authorList>
            <person name="Sedici K."/>
            <person name="Godart F."/>
            <person name="Aiese Cigliano R."/>
            <person name="Sanseverino W."/>
            <person name="Barakat M."/>
            <person name="Ortet P."/>
            <person name="Marechal E."/>
            <person name="Cagnac O."/>
            <person name="Amato A."/>
        </authorList>
    </citation>
    <scope>NUCLEOTIDE SEQUENCE [LARGE SCALE GENOMIC DNA]</scope>
</reference>
<evidence type="ECO:0000259" key="4">
    <source>
        <dbReference type="Pfam" id="PF13868"/>
    </source>
</evidence>
<organism evidence="5 6">
    <name type="scientific">Hondaea fermentalgiana</name>
    <dbReference type="NCBI Taxonomy" id="2315210"/>
    <lineage>
        <taxon>Eukaryota</taxon>
        <taxon>Sar</taxon>
        <taxon>Stramenopiles</taxon>
        <taxon>Bigyra</taxon>
        <taxon>Labyrinthulomycetes</taxon>
        <taxon>Thraustochytrida</taxon>
        <taxon>Thraustochytriidae</taxon>
        <taxon>Hondaea</taxon>
    </lineage>
</organism>
<keyword evidence="1 2" id="KW-0175">Coiled coil</keyword>
<gene>
    <name evidence="5" type="ORF">FCC1311_050702</name>
</gene>
<dbReference type="Proteomes" id="UP000241890">
    <property type="component" value="Unassembled WGS sequence"/>
</dbReference>
<name>A0A2R5GEV1_9STRA</name>
<dbReference type="Pfam" id="PF13868">
    <property type="entry name" value="TPH"/>
    <property type="match status" value="1"/>
</dbReference>
<feature type="domain" description="Trichohyalin-plectin-homology" evidence="4">
    <location>
        <begin position="95"/>
        <end position="437"/>
    </location>
</feature>
<evidence type="ECO:0000256" key="1">
    <source>
        <dbReference type="ARBA" id="ARBA00023054"/>
    </source>
</evidence>
<feature type="compositionally biased region" description="Basic and acidic residues" evidence="3">
    <location>
        <begin position="24"/>
        <end position="33"/>
    </location>
</feature>
<dbReference type="InParanoid" id="A0A2R5GEV1"/>
<proteinExistence type="predicted"/>
<evidence type="ECO:0000256" key="3">
    <source>
        <dbReference type="SAM" id="MobiDB-lite"/>
    </source>
</evidence>
<protein>
    <recommendedName>
        <fullName evidence="4">Trichohyalin-plectin-homology domain-containing protein</fullName>
    </recommendedName>
</protein>
<dbReference type="PANTHER" id="PTHR28663:SF1">
    <property type="entry name" value="CILIA- AND FLAGELLA- ASSOCIATED PROTEIN 210"/>
    <property type="match status" value="1"/>
</dbReference>
<sequence length="457" mass="53777">MPRRISQETYDGFKALVAPPAKTEGARRKEEKQAMSQARMKRWPDTIEAQRRKKEEDYRARLAAQEEERRKIDAEEDMLRAQRRKQIIDQAAQTIYRNTDKAKRLASAERLSDCLHVRDHQVDLKQRIREAEVVYNQRFVDMERESMARAKSREDKETAEREAMAKHIAEVQQEQLAEVRQRYVENLKEEQAIGIKMAEEARRQELLAIEAQKEKERAARRNQAEVLAANEKLLALKAELAAREAEEDAKIAKYAADKEALKTRQQAQFAKIEKAKQKRRDEMIEQGIRRLKEINDSNNTRLENEIAEARRIEDERLQRLADKRAAFARTIDDSRQAQIRERQAQREEQLRLDHEAAVRWRAHNKDAEELERLENEAELQAAREHQAVLLNQAQEKREREIDVTRQRIFESQILEKQAEVDLEEFKRVARERIAIVKAQGKNPHPLINCVNDVIRGK</sequence>
<comment type="caution">
    <text evidence="5">The sequence shown here is derived from an EMBL/GenBank/DDBJ whole genome shotgun (WGS) entry which is preliminary data.</text>
</comment>
<feature type="region of interest" description="Disordered" evidence="3">
    <location>
        <begin position="1"/>
        <end position="46"/>
    </location>
</feature>
<accession>A0A2R5GEV1</accession>
<dbReference type="OrthoDB" id="331765at2759"/>
<dbReference type="InterPro" id="IPR039986">
    <property type="entry name" value="CFAP210"/>
</dbReference>
<keyword evidence="6" id="KW-1185">Reference proteome</keyword>
<dbReference type="EMBL" id="BEYU01000049">
    <property type="protein sequence ID" value="GBG28849.1"/>
    <property type="molecule type" value="Genomic_DNA"/>
</dbReference>
<dbReference type="PANTHER" id="PTHR28663">
    <property type="entry name" value="COILED-COIL DOMAIN-CONTAINING PROTEIN 173"/>
    <property type="match status" value="1"/>
</dbReference>
<dbReference type="InterPro" id="IPR043597">
    <property type="entry name" value="TPH_dom"/>
</dbReference>
<feature type="coiled-coil region" evidence="2">
    <location>
        <begin position="55"/>
        <end position="85"/>
    </location>
</feature>
<evidence type="ECO:0000256" key="2">
    <source>
        <dbReference type="SAM" id="Coils"/>
    </source>
</evidence>
<feature type="coiled-coil region" evidence="2">
    <location>
        <begin position="195"/>
        <end position="246"/>
    </location>
</feature>
<evidence type="ECO:0000313" key="6">
    <source>
        <dbReference type="Proteomes" id="UP000241890"/>
    </source>
</evidence>
<dbReference type="AlphaFoldDB" id="A0A2R5GEV1"/>
<evidence type="ECO:0000313" key="5">
    <source>
        <dbReference type="EMBL" id="GBG28849.1"/>
    </source>
</evidence>